<dbReference type="PANTHER" id="PTHR47582:SF1">
    <property type="entry name" value="P450, PUTATIVE (EUROFUNG)-RELATED"/>
    <property type="match status" value="1"/>
</dbReference>
<keyword evidence="4 5" id="KW-0408">Iron</keyword>
<keyword evidence="6" id="KW-0472">Membrane</keyword>
<protein>
    <recommendedName>
        <fullName evidence="9">Cytochrome P450</fullName>
    </recommendedName>
</protein>
<evidence type="ECO:0000256" key="5">
    <source>
        <dbReference type="PIRSR" id="PIRSR602403-1"/>
    </source>
</evidence>
<organism evidence="7 8">
    <name type="scientific">Hymenoscyphus fraxineus</name>
    <dbReference type="NCBI Taxonomy" id="746836"/>
    <lineage>
        <taxon>Eukaryota</taxon>
        <taxon>Fungi</taxon>
        <taxon>Dikarya</taxon>
        <taxon>Ascomycota</taxon>
        <taxon>Pezizomycotina</taxon>
        <taxon>Leotiomycetes</taxon>
        <taxon>Helotiales</taxon>
        <taxon>Helotiaceae</taxon>
        <taxon>Hymenoscyphus</taxon>
    </lineage>
</organism>
<dbReference type="Proteomes" id="UP000696280">
    <property type="component" value="Unassembled WGS sequence"/>
</dbReference>
<keyword evidence="5" id="KW-0349">Heme</keyword>
<comment type="caution">
    <text evidence="7">The sequence shown here is derived from an EMBL/GenBank/DDBJ whole genome shotgun (WGS) entry which is preliminary data.</text>
</comment>
<keyword evidence="6" id="KW-0812">Transmembrane</keyword>
<dbReference type="GO" id="GO:0016705">
    <property type="term" value="F:oxidoreductase activity, acting on paired donors, with incorporation or reduction of molecular oxygen"/>
    <property type="evidence" value="ECO:0007669"/>
    <property type="project" value="InterPro"/>
</dbReference>
<dbReference type="Pfam" id="PF00067">
    <property type="entry name" value="p450"/>
    <property type="match status" value="1"/>
</dbReference>
<evidence type="ECO:0000256" key="4">
    <source>
        <dbReference type="ARBA" id="ARBA00023004"/>
    </source>
</evidence>
<dbReference type="InterPro" id="IPR001128">
    <property type="entry name" value="Cyt_P450"/>
</dbReference>
<accession>A0A9N9PNY5</accession>
<reference evidence="7" key="1">
    <citation type="submission" date="2021-07" db="EMBL/GenBank/DDBJ databases">
        <authorList>
            <person name="Durling M."/>
        </authorList>
    </citation>
    <scope>NUCLEOTIDE SEQUENCE</scope>
</reference>
<comment type="cofactor">
    <cofactor evidence="1 5">
        <name>heme</name>
        <dbReference type="ChEBI" id="CHEBI:30413"/>
    </cofactor>
</comment>
<comment type="similarity">
    <text evidence="2">Belongs to the cytochrome P450 family.</text>
</comment>
<dbReference type="GO" id="GO:0004497">
    <property type="term" value="F:monooxygenase activity"/>
    <property type="evidence" value="ECO:0007669"/>
    <property type="project" value="InterPro"/>
</dbReference>
<dbReference type="InterPro" id="IPR053007">
    <property type="entry name" value="CYP450_monoxygenase_sec-met"/>
</dbReference>
<feature type="transmembrane region" description="Helical" evidence="6">
    <location>
        <begin position="7"/>
        <end position="28"/>
    </location>
</feature>
<proteinExistence type="inferred from homology"/>
<feature type="binding site" description="axial binding residue" evidence="5">
    <location>
        <position position="439"/>
    </location>
    <ligand>
        <name>heme</name>
        <dbReference type="ChEBI" id="CHEBI:30413"/>
    </ligand>
    <ligandPart>
        <name>Fe</name>
        <dbReference type="ChEBI" id="CHEBI:18248"/>
    </ligandPart>
</feature>
<evidence type="ECO:0000256" key="6">
    <source>
        <dbReference type="SAM" id="Phobius"/>
    </source>
</evidence>
<dbReference type="PRINTS" id="PR00465">
    <property type="entry name" value="EP450IV"/>
</dbReference>
<dbReference type="InterPro" id="IPR036396">
    <property type="entry name" value="Cyt_P450_sf"/>
</dbReference>
<dbReference type="SUPFAM" id="SSF48264">
    <property type="entry name" value="Cytochrome P450"/>
    <property type="match status" value="1"/>
</dbReference>
<name>A0A9N9PNY5_9HELO</name>
<dbReference type="AlphaFoldDB" id="A0A9N9PNY5"/>
<dbReference type="Gene3D" id="1.10.630.10">
    <property type="entry name" value="Cytochrome P450"/>
    <property type="match status" value="1"/>
</dbReference>
<dbReference type="OrthoDB" id="3366823at2759"/>
<evidence type="ECO:0000313" key="7">
    <source>
        <dbReference type="EMBL" id="CAG8961399.1"/>
    </source>
</evidence>
<keyword evidence="8" id="KW-1185">Reference proteome</keyword>
<dbReference type="GO" id="GO:0005506">
    <property type="term" value="F:iron ion binding"/>
    <property type="evidence" value="ECO:0007669"/>
    <property type="project" value="InterPro"/>
</dbReference>
<evidence type="ECO:0000256" key="3">
    <source>
        <dbReference type="ARBA" id="ARBA00022723"/>
    </source>
</evidence>
<evidence type="ECO:0008006" key="9">
    <source>
        <dbReference type="Google" id="ProtNLM"/>
    </source>
</evidence>
<dbReference type="PANTHER" id="PTHR47582">
    <property type="entry name" value="P450, PUTATIVE (EUROFUNG)-RELATED"/>
    <property type="match status" value="1"/>
</dbReference>
<sequence>MEHKDFTTNYASVTAILLVLFFLLSRFLDVERFPNEPPYITSSIPYFGHAIGLFLNKIPYYNKVNAKHNYPAFTLAMPAGKVYVVSFPDVAREVQRHSKTLSFPWIEAIFGVRVAGLSKEGAALVFSNVQGEGGEHGIFFDGLKFMINILKPGVALDEMIKAMLESVSDTMSEFDEGPISEDIDLWAWIKHMMILATTDAIYGPGNPFKDPQLEGDMWYISDNVSSLLIGILPMVFARKSHLAHQRVTQAFENFYLHGKEETSSTMTQGRYNDTKGTMSLNDIARLDVAQGITVLSNTVPSGFWTLYHVLSKPDVLSLVRSEAMKHLHTEEVNGKIQQTLDVKGIRSSTILESVLKESLRHQALGMGTRMVVEDVIIGGANPFLLKKDCFVMLPNQPMHFNEKVWGANVREFDPLRFTKSGGSHQSVAFRGFGGGANLCAGRFFASTEILCIVSMCVLRYDVEPVGGIWNNPSPDHNVMSSVVTPPLKKTVVRMRSRRGVEGGTWGFRL</sequence>
<keyword evidence="3 5" id="KW-0479">Metal-binding</keyword>
<evidence type="ECO:0000256" key="1">
    <source>
        <dbReference type="ARBA" id="ARBA00001971"/>
    </source>
</evidence>
<dbReference type="InterPro" id="IPR002403">
    <property type="entry name" value="Cyt_P450_E_grp-IV"/>
</dbReference>
<keyword evidence="6" id="KW-1133">Transmembrane helix</keyword>
<dbReference type="CDD" id="cd11040">
    <property type="entry name" value="CYP7_CYP8-like"/>
    <property type="match status" value="1"/>
</dbReference>
<gene>
    <name evidence="7" type="ORF">HYFRA_00013347</name>
</gene>
<dbReference type="EMBL" id="CAJVRL010000108">
    <property type="protein sequence ID" value="CAG8961399.1"/>
    <property type="molecule type" value="Genomic_DNA"/>
</dbReference>
<evidence type="ECO:0000256" key="2">
    <source>
        <dbReference type="ARBA" id="ARBA00010617"/>
    </source>
</evidence>
<dbReference type="GO" id="GO:0020037">
    <property type="term" value="F:heme binding"/>
    <property type="evidence" value="ECO:0007669"/>
    <property type="project" value="InterPro"/>
</dbReference>
<evidence type="ECO:0000313" key="8">
    <source>
        <dbReference type="Proteomes" id="UP000696280"/>
    </source>
</evidence>